<evidence type="ECO:0000256" key="3">
    <source>
        <dbReference type="ARBA" id="ARBA00022540"/>
    </source>
</evidence>
<dbReference type="AlphaFoldDB" id="A0A1D2MY84"/>
<proteinExistence type="inferred from homology"/>
<evidence type="ECO:0000256" key="8">
    <source>
        <dbReference type="ARBA" id="ARBA00023134"/>
    </source>
</evidence>
<dbReference type="CDD" id="cd03692">
    <property type="entry name" value="mtIF2_IVc"/>
    <property type="match status" value="1"/>
</dbReference>
<name>A0A1D2MY84_ORCCI</name>
<dbReference type="InterPro" id="IPR000795">
    <property type="entry name" value="T_Tr_GTP-bd_dom"/>
</dbReference>
<dbReference type="Gene3D" id="3.40.50.10050">
    <property type="entry name" value="Translation initiation factor IF- 2, domain 3"/>
    <property type="match status" value="1"/>
</dbReference>
<dbReference type="CDD" id="cd03702">
    <property type="entry name" value="IF2_mtIF2_II"/>
    <property type="match status" value="1"/>
</dbReference>
<dbReference type="CDD" id="cd01887">
    <property type="entry name" value="IF2_eIF5B"/>
    <property type="match status" value="1"/>
</dbReference>
<comment type="function">
    <text evidence="9">One of the essential components for the initiation of protein synthesis. Protects formylmethionyl-tRNA from spontaneous hydrolysis and promotes its binding to the 30S ribosomal subunits. Also involved in the hydrolysis of GTP during the formation of the 70S ribosomal complex.</text>
</comment>
<dbReference type="OMA" id="TIVCYQI"/>
<keyword evidence="6" id="KW-0809">Transit peptide</keyword>
<dbReference type="SUPFAM" id="SSF52156">
    <property type="entry name" value="Initiation factor IF2/eIF5b, domain 3"/>
    <property type="match status" value="1"/>
</dbReference>
<evidence type="ECO:0000256" key="1">
    <source>
        <dbReference type="ARBA" id="ARBA00004173"/>
    </source>
</evidence>
<dbReference type="InterPro" id="IPR027417">
    <property type="entry name" value="P-loop_NTPase"/>
</dbReference>
<keyword evidence="4" id="KW-0547">Nucleotide-binding</keyword>
<evidence type="ECO:0000256" key="2">
    <source>
        <dbReference type="ARBA" id="ARBA00007733"/>
    </source>
</evidence>
<accession>A0A1D2MY84</accession>
<evidence type="ECO:0000259" key="11">
    <source>
        <dbReference type="PROSITE" id="PS51722"/>
    </source>
</evidence>
<dbReference type="InterPro" id="IPR036925">
    <property type="entry name" value="TIF_IF2_dom3_sf"/>
</dbReference>
<evidence type="ECO:0000256" key="9">
    <source>
        <dbReference type="ARBA" id="ARBA00025162"/>
    </source>
</evidence>
<keyword evidence="13" id="KW-1185">Reference proteome</keyword>
<dbReference type="PANTHER" id="PTHR43381:SF20">
    <property type="entry name" value="TRANSLATION INITIATION FACTOR IF-2, MITOCHONDRIAL"/>
    <property type="match status" value="1"/>
</dbReference>
<evidence type="ECO:0000256" key="5">
    <source>
        <dbReference type="ARBA" id="ARBA00022917"/>
    </source>
</evidence>
<dbReference type="Gene3D" id="2.40.30.10">
    <property type="entry name" value="Translation factors"/>
    <property type="match status" value="2"/>
</dbReference>
<dbReference type="PROSITE" id="PS51722">
    <property type="entry name" value="G_TR_2"/>
    <property type="match status" value="1"/>
</dbReference>
<dbReference type="InterPro" id="IPR005225">
    <property type="entry name" value="Small_GTP-bd"/>
</dbReference>
<comment type="similarity">
    <text evidence="2">Belongs to the TRAFAC class translation factor GTPase superfamily. Classic translation factor GTPase family. IF-2 subfamily.</text>
</comment>
<dbReference type="FunFam" id="3.40.50.300:FF:000019">
    <property type="entry name" value="Translation initiation factor IF-2"/>
    <property type="match status" value="1"/>
</dbReference>
<dbReference type="NCBIfam" id="TIGR00231">
    <property type="entry name" value="small_GTP"/>
    <property type="match status" value="1"/>
</dbReference>
<evidence type="ECO:0000313" key="12">
    <source>
        <dbReference type="EMBL" id="ODM97605.1"/>
    </source>
</evidence>
<dbReference type="InterPro" id="IPR000178">
    <property type="entry name" value="TF_IF2_bacterial-like"/>
</dbReference>
<dbReference type="Gene3D" id="3.40.50.300">
    <property type="entry name" value="P-loop containing nucleotide triphosphate hydrolases"/>
    <property type="match status" value="1"/>
</dbReference>
<dbReference type="SUPFAM" id="SSF50447">
    <property type="entry name" value="Translation proteins"/>
    <property type="match status" value="2"/>
</dbReference>
<dbReference type="OrthoDB" id="361630at2759"/>
<dbReference type="GO" id="GO:0003743">
    <property type="term" value="F:translation initiation factor activity"/>
    <property type="evidence" value="ECO:0007669"/>
    <property type="project" value="UniProtKB-KW"/>
</dbReference>
<dbReference type="PROSITE" id="PS01176">
    <property type="entry name" value="IF2"/>
    <property type="match status" value="1"/>
</dbReference>
<sequence length="534" mass="59670">MGHVDHGKTSLLDALRHTKVAEGEAGGITQHIGAFTVKVNDRQVTFLDTPGHAAFSALRSRGAQQRNDGVMEQTRESLRMIKEANAPMIVAINKIDKHNADVDKTKRMLLQEAIQLEEFGGDVQCVPISATKGTNLSQLVDAILVQTDLMNLRSEGKGPIEGVVIESKVDPGRGRLCTALVERGVLRKSSILVAGTAWAKVRGMFDHTGNPLTKATPSTPVEVIGWRDLPSRPKMAHQIIQLRQNMEMTEKQKQDEEVIKTKMDDYNKEYKAMLAEKRKQGRYKIRRQGPRQKEIVDDDSIRHSVIIKGDADGSVEAILDVLDTYDCHSPMQDGCYSLWYGSCVHLLLWATRVGDISESDVKLAEAFQACIYGFNVAIPEKLKPLCKELKVDYLLTNIIYRMVEGMVKDIEKRLPQKEKEEVVGEANVLAVFTITEGRKKIPVAGSRCVKGSLVKSSFFRLTRDLELLYDGPLHSLKHLKQEVETIRNGIECGLSFNDHTIIPKEGDTITCYHYVKVPQKCEWGPWVLISSSLG</sequence>
<dbReference type="SUPFAM" id="SSF52540">
    <property type="entry name" value="P-loop containing nucleoside triphosphate hydrolases"/>
    <property type="match status" value="1"/>
</dbReference>
<gene>
    <name evidence="12" type="ORF">Ocin01_09081</name>
</gene>
<evidence type="ECO:0000256" key="10">
    <source>
        <dbReference type="ARBA" id="ARBA00044200"/>
    </source>
</evidence>
<dbReference type="InterPro" id="IPR009000">
    <property type="entry name" value="Transl_B-barrel_sf"/>
</dbReference>
<keyword evidence="3 12" id="KW-0396">Initiation factor</keyword>
<evidence type="ECO:0000256" key="6">
    <source>
        <dbReference type="ARBA" id="ARBA00022946"/>
    </source>
</evidence>
<dbReference type="Pfam" id="PF22042">
    <property type="entry name" value="EF-G_D2"/>
    <property type="match status" value="1"/>
</dbReference>
<dbReference type="PANTHER" id="PTHR43381">
    <property type="entry name" value="TRANSLATION INITIATION FACTOR IF-2-RELATED"/>
    <property type="match status" value="1"/>
</dbReference>
<reference evidence="12 13" key="1">
    <citation type="journal article" date="2016" name="Genome Biol. Evol.">
        <title>Gene Family Evolution Reflects Adaptation to Soil Environmental Stressors in the Genome of the Collembolan Orchesella cincta.</title>
        <authorList>
            <person name="Faddeeva-Vakhrusheva A."/>
            <person name="Derks M.F."/>
            <person name="Anvar S.Y."/>
            <person name="Agamennone V."/>
            <person name="Suring W."/>
            <person name="Smit S."/>
            <person name="van Straalen N.M."/>
            <person name="Roelofs D."/>
        </authorList>
    </citation>
    <scope>NUCLEOTIDE SEQUENCE [LARGE SCALE GENOMIC DNA]</scope>
    <source>
        <tissue evidence="12">Mixed pool</tissue>
    </source>
</reference>
<comment type="caution">
    <text evidence="12">The sequence shown here is derived from an EMBL/GenBank/DDBJ whole genome shotgun (WGS) entry which is preliminary data.</text>
</comment>
<dbReference type="InterPro" id="IPR015760">
    <property type="entry name" value="TIF_IF2"/>
</dbReference>
<dbReference type="InterPro" id="IPR053905">
    <property type="entry name" value="EF-G-like_DII"/>
</dbReference>
<dbReference type="GO" id="GO:0005525">
    <property type="term" value="F:GTP binding"/>
    <property type="evidence" value="ECO:0007669"/>
    <property type="project" value="UniProtKB-KW"/>
</dbReference>
<dbReference type="GO" id="GO:0005739">
    <property type="term" value="C:mitochondrion"/>
    <property type="evidence" value="ECO:0007669"/>
    <property type="project" value="UniProtKB-SubCell"/>
</dbReference>
<organism evidence="12 13">
    <name type="scientific">Orchesella cincta</name>
    <name type="common">Springtail</name>
    <name type="synonym">Podura cincta</name>
    <dbReference type="NCBI Taxonomy" id="48709"/>
    <lineage>
        <taxon>Eukaryota</taxon>
        <taxon>Metazoa</taxon>
        <taxon>Ecdysozoa</taxon>
        <taxon>Arthropoda</taxon>
        <taxon>Hexapoda</taxon>
        <taxon>Collembola</taxon>
        <taxon>Entomobryomorpha</taxon>
        <taxon>Entomobryoidea</taxon>
        <taxon>Orchesellidae</taxon>
        <taxon>Orchesellinae</taxon>
        <taxon>Orchesella</taxon>
    </lineage>
</organism>
<dbReference type="InterPro" id="IPR023115">
    <property type="entry name" value="TIF_IF2_dom3"/>
</dbReference>
<dbReference type="InterPro" id="IPR044145">
    <property type="entry name" value="IF2_II"/>
</dbReference>
<keyword evidence="8" id="KW-0342">GTP-binding</keyword>
<protein>
    <recommendedName>
        <fullName evidence="10">Translation initiation factor IF-2, mitochondrial</fullName>
    </recommendedName>
</protein>
<dbReference type="GO" id="GO:0003924">
    <property type="term" value="F:GTPase activity"/>
    <property type="evidence" value="ECO:0007669"/>
    <property type="project" value="InterPro"/>
</dbReference>
<dbReference type="Proteomes" id="UP000094527">
    <property type="component" value="Unassembled WGS sequence"/>
</dbReference>
<feature type="domain" description="Tr-type G" evidence="11">
    <location>
        <begin position="1"/>
        <end position="153"/>
    </location>
</feature>
<keyword evidence="7" id="KW-0496">Mitochondrion</keyword>
<dbReference type="Pfam" id="PF00009">
    <property type="entry name" value="GTP_EFTU"/>
    <property type="match status" value="1"/>
</dbReference>
<evidence type="ECO:0000256" key="7">
    <source>
        <dbReference type="ARBA" id="ARBA00023128"/>
    </source>
</evidence>
<dbReference type="Pfam" id="PF11987">
    <property type="entry name" value="IF-2"/>
    <property type="match status" value="1"/>
</dbReference>
<evidence type="ECO:0000313" key="13">
    <source>
        <dbReference type="Proteomes" id="UP000094527"/>
    </source>
</evidence>
<dbReference type="FunFam" id="2.40.30.10:FF:000008">
    <property type="entry name" value="Translation initiation factor IF-2"/>
    <property type="match status" value="1"/>
</dbReference>
<comment type="subcellular location">
    <subcellularLocation>
        <location evidence="1">Mitochondrion</location>
    </subcellularLocation>
</comment>
<evidence type="ECO:0000256" key="4">
    <source>
        <dbReference type="ARBA" id="ARBA00022741"/>
    </source>
</evidence>
<dbReference type="STRING" id="48709.A0A1D2MY84"/>
<keyword evidence="5" id="KW-0648">Protein biosynthesis</keyword>
<dbReference type="EMBL" id="LJIJ01000428">
    <property type="protein sequence ID" value="ODM97605.1"/>
    <property type="molecule type" value="Genomic_DNA"/>
</dbReference>